<feature type="transmembrane region" description="Helical" evidence="1">
    <location>
        <begin position="46"/>
        <end position="66"/>
    </location>
</feature>
<organism evidence="2 3">
    <name type="scientific">Halorubrum aidingense JCM 13560</name>
    <dbReference type="NCBI Taxonomy" id="1230454"/>
    <lineage>
        <taxon>Archaea</taxon>
        <taxon>Methanobacteriati</taxon>
        <taxon>Methanobacteriota</taxon>
        <taxon>Stenosarchaea group</taxon>
        <taxon>Halobacteria</taxon>
        <taxon>Halobacteriales</taxon>
        <taxon>Haloferacaceae</taxon>
        <taxon>Halorubrum</taxon>
    </lineage>
</organism>
<keyword evidence="1" id="KW-0472">Membrane</keyword>
<sequence>MQSVGFDVLPERPNRGSWLAFVLLGLIGVYLAASTFAVTVGPVEAVLLPLGILAGVVGFVEAYIDAKRLDEMEASR</sequence>
<evidence type="ECO:0000256" key="1">
    <source>
        <dbReference type="SAM" id="Phobius"/>
    </source>
</evidence>
<name>M0PG68_9EURY</name>
<dbReference type="SUPFAM" id="SSF56837">
    <property type="entry name" value="Colicin"/>
    <property type="match status" value="1"/>
</dbReference>
<dbReference type="STRING" id="1230454.C461_04712"/>
<protein>
    <submittedName>
        <fullName evidence="2">Uncharacterized protein</fullName>
    </submittedName>
</protein>
<dbReference type="EMBL" id="AOJI01000017">
    <property type="protein sequence ID" value="EMA68903.1"/>
    <property type="molecule type" value="Genomic_DNA"/>
</dbReference>
<keyword evidence="1" id="KW-1133">Transmembrane helix</keyword>
<feature type="transmembrane region" description="Helical" evidence="1">
    <location>
        <begin position="18"/>
        <end position="40"/>
    </location>
</feature>
<keyword evidence="1" id="KW-0812">Transmembrane</keyword>
<evidence type="ECO:0000313" key="3">
    <source>
        <dbReference type="Proteomes" id="UP000011575"/>
    </source>
</evidence>
<reference evidence="2 3" key="1">
    <citation type="journal article" date="2014" name="PLoS Genet.">
        <title>Phylogenetically driven sequencing of extremely halophilic archaea reveals strategies for static and dynamic osmo-response.</title>
        <authorList>
            <person name="Becker E.A."/>
            <person name="Seitzer P.M."/>
            <person name="Tritt A."/>
            <person name="Larsen D."/>
            <person name="Krusor M."/>
            <person name="Yao A.I."/>
            <person name="Wu D."/>
            <person name="Madern D."/>
            <person name="Eisen J.A."/>
            <person name="Darling A.E."/>
            <person name="Facciotti M.T."/>
        </authorList>
    </citation>
    <scope>NUCLEOTIDE SEQUENCE [LARGE SCALE GENOMIC DNA]</scope>
    <source>
        <strain evidence="2 3">JCM 13560</strain>
    </source>
</reference>
<dbReference type="Proteomes" id="UP000011575">
    <property type="component" value="Unassembled WGS sequence"/>
</dbReference>
<comment type="caution">
    <text evidence="2">The sequence shown here is derived from an EMBL/GenBank/DDBJ whole genome shotgun (WGS) entry which is preliminary data.</text>
</comment>
<accession>M0PG68</accession>
<dbReference type="PATRIC" id="fig|1230454.4.peg.963"/>
<keyword evidence="3" id="KW-1185">Reference proteome</keyword>
<evidence type="ECO:0000313" key="2">
    <source>
        <dbReference type="EMBL" id="EMA68903.1"/>
    </source>
</evidence>
<dbReference type="AlphaFoldDB" id="M0PG68"/>
<proteinExistence type="predicted"/>
<dbReference type="RefSeq" id="WP_007999072.1">
    <property type="nucleotide sequence ID" value="NZ_AOJI01000017.1"/>
</dbReference>
<gene>
    <name evidence="2" type="ORF">C461_04712</name>
</gene>